<dbReference type="PANTHER" id="PTHR40072">
    <property type="entry name" value="MOLYBDOPTERIN-GUANINE DINUCLEOTIDE BIOSYNTHESIS ADAPTER PROTEIN-RELATED"/>
    <property type="match status" value="1"/>
</dbReference>
<evidence type="ECO:0000313" key="2">
    <source>
        <dbReference type="EMBL" id="NNU79622.1"/>
    </source>
</evidence>
<dbReference type="GO" id="GO:0006777">
    <property type="term" value="P:Mo-molybdopterin cofactor biosynthetic process"/>
    <property type="evidence" value="ECO:0007669"/>
    <property type="project" value="InterPro"/>
</dbReference>
<dbReference type="PANTHER" id="PTHR40072:SF1">
    <property type="entry name" value="MOLYBDOPTERIN-GUANINE DINUCLEOTIDE BIOSYNTHESIS ADAPTER PROTEIN"/>
    <property type="match status" value="1"/>
</dbReference>
<evidence type="ECO:0000259" key="1">
    <source>
        <dbReference type="Pfam" id="PF03205"/>
    </source>
</evidence>
<feature type="domain" description="Molybdopterin-guanine dinucleotide biosynthesis protein B (MobB)" evidence="1">
    <location>
        <begin position="4"/>
        <end position="137"/>
    </location>
</feature>
<dbReference type="AlphaFoldDB" id="A0A849KZH6"/>
<organism evidence="2 3">
    <name type="scientific">Halovulum dunhuangense</name>
    <dbReference type="NCBI Taxonomy" id="1505036"/>
    <lineage>
        <taxon>Bacteria</taxon>
        <taxon>Pseudomonadati</taxon>
        <taxon>Pseudomonadota</taxon>
        <taxon>Alphaproteobacteria</taxon>
        <taxon>Rhodobacterales</taxon>
        <taxon>Paracoccaceae</taxon>
        <taxon>Halovulum</taxon>
    </lineage>
</organism>
<name>A0A849KZH6_9RHOB</name>
<keyword evidence="3" id="KW-1185">Reference proteome</keyword>
<dbReference type="EMBL" id="JABFBC010000001">
    <property type="protein sequence ID" value="NNU79622.1"/>
    <property type="molecule type" value="Genomic_DNA"/>
</dbReference>
<dbReference type="CDD" id="cd03116">
    <property type="entry name" value="MobB"/>
    <property type="match status" value="1"/>
</dbReference>
<proteinExistence type="predicted"/>
<reference evidence="2 3" key="1">
    <citation type="submission" date="2020-05" db="EMBL/GenBank/DDBJ databases">
        <title>Gimesia benthica sp. nov., a novel planctomycete isolated from a deep-sea water sample of the Northwest Indian Ocean.</title>
        <authorList>
            <person name="Wang J."/>
            <person name="Ruan C."/>
            <person name="Song L."/>
            <person name="Zhu Y."/>
            <person name="Li A."/>
            <person name="Zheng X."/>
            <person name="Wang L."/>
            <person name="Lu Z."/>
            <person name="Huang Y."/>
            <person name="Du W."/>
            <person name="Zhou Y."/>
            <person name="Huang L."/>
            <person name="Dai X."/>
        </authorList>
    </citation>
    <scope>NUCLEOTIDE SEQUENCE [LARGE SCALE GENOMIC DNA]</scope>
    <source>
        <strain evidence="2 3">YYQ-30</strain>
    </source>
</reference>
<protein>
    <submittedName>
        <fullName evidence="2">Molybdopterin-guanine dinucleotide biosynthesis protein B</fullName>
    </submittedName>
</protein>
<dbReference type="SUPFAM" id="SSF52540">
    <property type="entry name" value="P-loop containing nucleoside triphosphate hydrolases"/>
    <property type="match status" value="1"/>
</dbReference>
<dbReference type="RefSeq" id="WP_171322766.1">
    <property type="nucleotide sequence ID" value="NZ_JABFBC010000001.1"/>
</dbReference>
<dbReference type="Proteomes" id="UP000572377">
    <property type="component" value="Unassembled WGS sequence"/>
</dbReference>
<dbReference type="InterPro" id="IPR052539">
    <property type="entry name" value="MGD_biosynthesis_adapter"/>
</dbReference>
<dbReference type="InterPro" id="IPR004435">
    <property type="entry name" value="MobB_dom"/>
</dbReference>
<evidence type="ECO:0000313" key="3">
    <source>
        <dbReference type="Proteomes" id="UP000572377"/>
    </source>
</evidence>
<dbReference type="InterPro" id="IPR027417">
    <property type="entry name" value="P-loop_NTPase"/>
</dbReference>
<dbReference type="Pfam" id="PF03205">
    <property type="entry name" value="MobB"/>
    <property type="match status" value="1"/>
</dbReference>
<dbReference type="Gene3D" id="3.40.50.300">
    <property type="entry name" value="P-loop containing nucleotide triphosphate hydrolases"/>
    <property type="match status" value="1"/>
</dbReference>
<accession>A0A849KZH6</accession>
<dbReference type="GO" id="GO:0005525">
    <property type="term" value="F:GTP binding"/>
    <property type="evidence" value="ECO:0007669"/>
    <property type="project" value="InterPro"/>
</dbReference>
<gene>
    <name evidence="2" type="primary">mobB</name>
    <name evidence="2" type="ORF">HMH01_04130</name>
</gene>
<dbReference type="NCBIfam" id="TIGR00176">
    <property type="entry name" value="mobB"/>
    <property type="match status" value="1"/>
</dbReference>
<comment type="caution">
    <text evidence="2">The sequence shown here is derived from an EMBL/GenBank/DDBJ whole genome shotgun (WGS) entry which is preliminary data.</text>
</comment>
<sequence length="168" mass="18542">MRIYGVTGWKNMGKTTLVERLVAHLTGDMGLRVSTVKHAHHMVDIDQPGRDSHRHREAGASEVVLSSARRIAFMHELRDAPEWPLQDILARMRPCDLVLVEGYKAEAHRKIEIFRPEAARSRTPLAASNPTIRAIAGDPGATGLPGFAPDAIAEIAAFILRDAEEPVR</sequence>